<evidence type="ECO:0000256" key="4">
    <source>
        <dbReference type="ARBA" id="ARBA00022692"/>
    </source>
</evidence>
<keyword evidence="4 7" id="KW-0812">Transmembrane</keyword>
<gene>
    <name evidence="9" type="ORF">J2Z66_006045</name>
</gene>
<feature type="transmembrane region" description="Helical" evidence="7">
    <location>
        <begin position="100"/>
        <end position="120"/>
    </location>
</feature>
<feature type="transmembrane region" description="Helical" evidence="7">
    <location>
        <begin position="447"/>
        <end position="467"/>
    </location>
</feature>
<feature type="transmembrane region" description="Helical" evidence="7">
    <location>
        <begin position="404"/>
        <end position="426"/>
    </location>
</feature>
<feature type="transmembrane region" description="Helical" evidence="7">
    <location>
        <begin position="487"/>
        <end position="512"/>
    </location>
</feature>
<comment type="caution">
    <text evidence="9">The sequence shown here is derived from an EMBL/GenBank/DDBJ whole genome shotgun (WGS) entry which is preliminary data.</text>
</comment>
<feature type="transmembrane region" description="Helical" evidence="7">
    <location>
        <begin position="182"/>
        <end position="201"/>
    </location>
</feature>
<keyword evidence="2" id="KW-0813">Transport</keyword>
<reference evidence="9 10" key="1">
    <citation type="submission" date="2021-03" db="EMBL/GenBank/DDBJ databases">
        <title>Genomic Encyclopedia of Type Strains, Phase IV (KMG-IV): sequencing the most valuable type-strain genomes for metagenomic binning, comparative biology and taxonomic classification.</title>
        <authorList>
            <person name="Goeker M."/>
        </authorList>
    </citation>
    <scope>NUCLEOTIDE SEQUENCE [LARGE SCALE GENOMIC DNA]</scope>
    <source>
        <strain evidence="9 10">DSM 26048</strain>
    </source>
</reference>
<dbReference type="SUPFAM" id="SSF103473">
    <property type="entry name" value="MFS general substrate transporter"/>
    <property type="match status" value="1"/>
</dbReference>
<feature type="domain" description="Major facilitator superfamily (MFS) profile" evidence="8">
    <location>
        <begin position="59"/>
        <end position="518"/>
    </location>
</feature>
<evidence type="ECO:0000313" key="9">
    <source>
        <dbReference type="EMBL" id="MBP1994409.1"/>
    </source>
</evidence>
<feature type="transmembrane region" description="Helical" evidence="7">
    <location>
        <begin position="277"/>
        <end position="294"/>
    </location>
</feature>
<dbReference type="PANTHER" id="PTHR42718:SF43">
    <property type="entry name" value="LINCOMYCIN RESISTANCE PROTEIN LMRB"/>
    <property type="match status" value="1"/>
</dbReference>
<dbReference type="Gene3D" id="1.20.1250.20">
    <property type="entry name" value="MFS general substrate transporter like domains"/>
    <property type="match status" value="1"/>
</dbReference>
<dbReference type="Proteomes" id="UP001519287">
    <property type="component" value="Unassembled WGS sequence"/>
</dbReference>
<dbReference type="InterPro" id="IPR020846">
    <property type="entry name" value="MFS_dom"/>
</dbReference>
<dbReference type="PROSITE" id="PS50850">
    <property type="entry name" value="MFS"/>
    <property type="match status" value="1"/>
</dbReference>
<feature type="transmembrane region" description="Helical" evidence="7">
    <location>
        <begin position="314"/>
        <end position="339"/>
    </location>
</feature>
<dbReference type="PRINTS" id="PR01036">
    <property type="entry name" value="TCRTETB"/>
</dbReference>
<feature type="transmembrane region" description="Helical" evidence="7">
    <location>
        <begin position="345"/>
        <end position="367"/>
    </location>
</feature>
<dbReference type="InterPro" id="IPR011701">
    <property type="entry name" value="MFS"/>
</dbReference>
<feature type="transmembrane region" description="Helical" evidence="7">
    <location>
        <begin position="127"/>
        <end position="148"/>
    </location>
</feature>
<evidence type="ECO:0000256" key="3">
    <source>
        <dbReference type="ARBA" id="ARBA00022475"/>
    </source>
</evidence>
<proteinExistence type="predicted"/>
<evidence type="ECO:0000259" key="8">
    <source>
        <dbReference type="PROSITE" id="PS50850"/>
    </source>
</evidence>
<evidence type="ECO:0000313" key="10">
    <source>
        <dbReference type="Proteomes" id="UP001519287"/>
    </source>
</evidence>
<dbReference type="EMBL" id="JAGGLB010000025">
    <property type="protein sequence ID" value="MBP1994409.1"/>
    <property type="molecule type" value="Genomic_DNA"/>
</dbReference>
<feature type="transmembrane region" description="Helical" evidence="7">
    <location>
        <begin position="246"/>
        <end position="265"/>
    </location>
</feature>
<dbReference type="InterPro" id="IPR004638">
    <property type="entry name" value="EmrB-like"/>
</dbReference>
<dbReference type="CDD" id="cd17503">
    <property type="entry name" value="MFS_LmrB_MDR_like"/>
    <property type="match status" value="1"/>
</dbReference>
<feature type="transmembrane region" description="Helical" evidence="7">
    <location>
        <begin position="379"/>
        <end position="398"/>
    </location>
</feature>
<keyword evidence="6 7" id="KW-0472">Membrane</keyword>
<keyword evidence="5 7" id="KW-1133">Transmembrane helix</keyword>
<feature type="transmembrane region" description="Helical" evidence="7">
    <location>
        <begin position="154"/>
        <end position="175"/>
    </location>
</feature>
<dbReference type="PANTHER" id="PTHR42718">
    <property type="entry name" value="MAJOR FACILITATOR SUPERFAMILY MULTIDRUG TRANSPORTER MFSC"/>
    <property type="match status" value="1"/>
</dbReference>
<comment type="subcellular location">
    <subcellularLocation>
        <location evidence="1">Cell membrane</location>
        <topology evidence="1">Multi-pass membrane protein</topology>
    </subcellularLocation>
</comment>
<organism evidence="9 10">
    <name type="scientific">Paenibacillus eucommiae</name>
    <dbReference type="NCBI Taxonomy" id="1355755"/>
    <lineage>
        <taxon>Bacteria</taxon>
        <taxon>Bacillati</taxon>
        <taxon>Bacillota</taxon>
        <taxon>Bacilli</taxon>
        <taxon>Bacillales</taxon>
        <taxon>Paenibacillaceae</taxon>
        <taxon>Paenibacillus</taxon>
    </lineage>
</organism>
<evidence type="ECO:0000256" key="1">
    <source>
        <dbReference type="ARBA" id="ARBA00004651"/>
    </source>
</evidence>
<feature type="transmembrane region" description="Helical" evidence="7">
    <location>
        <begin position="213"/>
        <end position="234"/>
    </location>
</feature>
<dbReference type="Gene3D" id="1.20.1720.10">
    <property type="entry name" value="Multidrug resistance protein D"/>
    <property type="match status" value="1"/>
</dbReference>
<sequence length="535" mass="58211">MISVLIHSYELQADNNYVRDDSKLNVPRDVRREFIVKETSSSGVTQQVISIDKKKRLVIMISLLVGTFFAIMNETLLNIALPELTVELAVPATTLQWLSASYLLVIGVLVPASALIIQWFTTRQLFLCALLLFGIGTLICALAPGFPVMMVGRIFQAVAAGLMLPVLINTIVVLYPPEERGAAMGMVGLIIMFAPTLGPALSGLILDTLSWRWLFLIVLPFIVISFFVAYRYLVNVSEITRPKIDLLSILLSTIGFGGIVFGFSTAGEGHGGWTSPMVYFSLGIGSLSLLLFVLRQLRSKEPMLDMRTFRFPMFTITAIMMVILMMTLFSSMLLLPFLLKGALGLTALTTGLILLPGGLLNGLLSPLTGKWFDKYGPRVLIIPGAALLTVVIWLFTRITLDTSVTFIVILYILLMGSLAFIFTPVYTNGLNALPERYYSHGNAILTTFEQVSGAIGVALFISLMSSGERSYLVKSLNPEAAGEKAQALLSGVNASFTVGLGFAALTLILTLFTKKAIAPEELPAESSTESLSKPL</sequence>
<dbReference type="NCBIfam" id="TIGR00711">
    <property type="entry name" value="efflux_EmrB"/>
    <property type="match status" value="1"/>
</dbReference>
<accession>A0ABS4J6J4</accession>
<name>A0ABS4J6J4_9BACL</name>
<dbReference type="InterPro" id="IPR036259">
    <property type="entry name" value="MFS_trans_sf"/>
</dbReference>
<keyword evidence="3" id="KW-1003">Cell membrane</keyword>
<feature type="transmembrane region" description="Helical" evidence="7">
    <location>
        <begin position="57"/>
        <end position="80"/>
    </location>
</feature>
<evidence type="ECO:0000256" key="7">
    <source>
        <dbReference type="SAM" id="Phobius"/>
    </source>
</evidence>
<evidence type="ECO:0000256" key="5">
    <source>
        <dbReference type="ARBA" id="ARBA00022989"/>
    </source>
</evidence>
<evidence type="ECO:0000256" key="2">
    <source>
        <dbReference type="ARBA" id="ARBA00022448"/>
    </source>
</evidence>
<protein>
    <submittedName>
        <fullName evidence="9">DHA2 family lincomycin resistance protein-like MFS transporter</fullName>
    </submittedName>
</protein>
<evidence type="ECO:0000256" key="6">
    <source>
        <dbReference type="ARBA" id="ARBA00023136"/>
    </source>
</evidence>
<dbReference type="Pfam" id="PF07690">
    <property type="entry name" value="MFS_1"/>
    <property type="match status" value="1"/>
</dbReference>
<keyword evidence="10" id="KW-1185">Reference proteome</keyword>